<feature type="transmembrane region" description="Helical" evidence="6">
    <location>
        <begin position="145"/>
        <end position="167"/>
    </location>
</feature>
<feature type="transmembrane region" description="Helical" evidence="6">
    <location>
        <begin position="78"/>
        <end position="95"/>
    </location>
</feature>
<evidence type="ECO:0000256" key="1">
    <source>
        <dbReference type="ARBA" id="ARBA00004651"/>
    </source>
</evidence>
<proteinExistence type="predicted"/>
<dbReference type="Pfam" id="PF06081">
    <property type="entry name" value="ArAE_1"/>
    <property type="match status" value="1"/>
</dbReference>
<comment type="subcellular location">
    <subcellularLocation>
        <location evidence="1">Cell membrane</location>
        <topology evidence="1">Multi-pass membrane protein</topology>
    </subcellularLocation>
</comment>
<keyword evidence="2" id="KW-1003">Cell membrane</keyword>
<dbReference type="RefSeq" id="WP_165297185.1">
    <property type="nucleotide sequence ID" value="NZ_JAAKZZ010000021.1"/>
</dbReference>
<gene>
    <name evidence="7" type="ORF">G5C65_03980</name>
</gene>
<organism evidence="7 8">
    <name type="scientific">Streptomyces boncukensis</name>
    <dbReference type="NCBI Taxonomy" id="2711219"/>
    <lineage>
        <taxon>Bacteria</taxon>
        <taxon>Bacillati</taxon>
        <taxon>Actinomycetota</taxon>
        <taxon>Actinomycetes</taxon>
        <taxon>Kitasatosporales</taxon>
        <taxon>Streptomycetaceae</taxon>
        <taxon>Streptomyces</taxon>
    </lineage>
</organism>
<evidence type="ECO:0000256" key="5">
    <source>
        <dbReference type="ARBA" id="ARBA00023136"/>
    </source>
</evidence>
<evidence type="ECO:0000256" key="4">
    <source>
        <dbReference type="ARBA" id="ARBA00022989"/>
    </source>
</evidence>
<keyword evidence="8" id="KW-1185">Reference proteome</keyword>
<evidence type="ECO:0000256" key="6">
    <source>
        <dbReference type="SAM" id="Phobius"/>
    </source>
</evidence>
<dbReference type="Proteomes" id="UP000477722">
    <property type="component" value="Unassembled WGS sequence"/>
</dbReference>
<keyword evidence="5 6" id="KW-0472">Membrane</keyword>
<name>A0A6G4WQJ1_9ACTN</name>
<keyword evidence="4 6" id="KW-1133">Transmembrane helix</keyword>
<feature type="transmembrane region" description="Helical" evidence="6">
    <location>
        <begin position="25"/>
        <end position="47"/>
    </location>
</feature>
<evidence type="ECO:0000256" key="2">
    <source>
        <dbReference type="ARBA" id="ARBA00022475"/>
    </source>
</evidence>
<keyword evidence="3 6" id="KW-0812">Transmembrane</keyword>
<accession>A0A6G4WQJ1</accession>
<dbReference type="InterPro" id="IPR010343">
    <property type="entry name" value="ArAE_1"/>
</dbReference>
<evidence type="ECO:0000313" key="7">
    <source>
        <dbReference type="EMBL" id="NGO67526.1"/>
    </source>
</evidence>
<dbReference type="EMBL" id="JAAKZZ010000021">
    <property type="protein sequence ID" value="NGO67526.1"/>
    <property type="molecule type" value="Genomic_DNA"/>
</dbReference>
<dbReference type="AlphaFoldDB" id="A0A6G4WQJ1"/>
<evidence type="ECO:0000256" key="3">
    <source>
        <dbReference type="ARBA" id="ARBA00022692"/>
    </source>
</evidence>
<reference evidence="7 8" key="1">
    <citation type="submission" date="2020-02" db="EMBL/GenBank/DDBJ databases">
        <title>Whole-genome analyses of novel actinobacteria.</title>
        <authorList>
            <person name="Sahin N."/>
            <person name="Tatar D."/>
        </authorList>
    </citation>
    <scope>NUCLEOTIDE SEQUENCE [LARGE SCALE GENOMIC DNA]</scope>
    <source>
        <strain evidence="7 8">SB3404</strain>
    </source>
</reference>
<evidence type="ECO:0000313" key="8">
    <source>
        <dbReference type="Proteomes" id="UP000477722"/>
    </source>
</evidence>
<sequence>MVNPVTRSRQRLQRARDYAGHERDIALLLVKSALAGVLGWALAHYVIGSPQPTYAPFVALLVVQFTVYRSLLHAGQYVAALVAGVLAAGAANPLLGENLAGFAAMLVVGLLVGRWRHLGVMGGQAPVAGVFAYQALMGGTDGRMLWHIVSMVLLGAAVGLAVNLLLLPPMRYATADRGIEQLSTAVSRLLDDMAAGLRDGENADSGDWLHRARSLDSSVSKARTAVEHGAESVSYNPRRLFCRNLPATFFGYRTMVESLARVVEQVRSMAVVLDARLAEDPAGDRVFLEGYADVLSSAADGVRYTGGAGRESHEELHRVVDRCTERCHDLELHAGNGAWPSLGALLTDACRLAEELRRAHRSGAVRPDTP</sequence>
<protein>
    <submittedName>
        <fullName evidence="7">FUSC family protein</fullName>
    </submittedName>
</protein>
<comment type="caution">
    <text evidence="7">The sequence shown here is derived from an EMBL/GenBank/DDBJ whole genome shotgun (WGS) entry which is preliminary data.</text>
</comment>
<dbReference type="GO" id="GO:0005886">
    <property type="term" value="C:plasma membrane"/>
    <property type="evidence" value="ECO:0007669"/>
    <property type="project" value="UniProtKB-SubCell"/>
</dbReference>